<dbReference type="EMBL" id="JBHTIH010000008">
    <property type="protein sequence ID" value="MFD0740367.1"/>
    <property type="molecule type" value="Genomic_DNA"/>
</dbReference>
<sequence>MNAFTAAPTPPADLAAQPLDHATALPARFYADPAMVALDRRAIFDRGWQLLAHVCQLKDPGDHVIADFAGLPVIAVRGAEGTIRVFHNVCRHRAGPIASCDGLAAKSLRCRYHGWTYGLDGVLKSAPEMGTAPDFHVGDVQLPQLAVRVWQGMVFAAVDEAQAPGSNAPCFDAFVAGIDARVGADRDLENYGHHHRVGYDVACNWKVYVDNYLEGYHVPHIHPGLNKLLDYRSYVTDTAQWYSYQFSPLESGDGLYGDGDALYYWLWPNTMLNILPGRLQTNRVVPIGVDRCRVEFDFYYTLDESEEAAARRLADLRFSDEVQFEDLTICQDVQRGLSSGSYVPGRLNPLRENAVHHFHELLRGAYRDALA</sequence>
<dbReference type="CDD" id="cd03469">
    <property type="entry name" value="Rieske_RO_Alpha_N"/>
    <property type="match status" value="1"/>
</dbReference>
<dbReference type="GO" id="GO:0051213">
    <property type="term" value="F:dioxygenase activity"/>
    <property type="evidence" value="ECO:0007669"/>
    <property type="project" value="UniProtKB-KW"/>
</dbReference>
<keyword evidence="9" id="KW-1185">Reference proteome</keyword>
<dbReference type="InterPro" id="IPR001663">
    <property type="entry name" value="Rng_hydr_dOase-A"/>
</dbReference>
<feature type="domain" description="Rieske" evidence="7">
    <location>
        <begin position="48"/>
        <end position="156"/>
    </location>
</feature>
<dbReference type="Pfam" id="PF00355">
    <property type="entry name" value="Rieske"/>
    <property type="match status" value="1"/>
</dbReference>
<dbReference type="Pfam" id="PF00848">
    <property type="entry name" value="Ring_hydroxyl_A"/>
    <property type="match status" value="1"/>
</dbReference>
<evidence type="ECO:0000313" key="9">
    <source>
        <dbReference type="Proteomes" id="UP001597090"/>
    </source>
</evidence>
<dbReference type="InterPro" id="IPR036922">
    <property type="entry name" value="Rieske_2Fe-2S_sf"/>
</dbReference>
<keyword evidence="3" id="KW-0479">Metal-binding</keyword>
<dbReference type="Gene3D" id="2.102.10.10">
    <property type="entry name" value="Rieske [2Fe-2S] iron-sulphur domain"/>
    <property type="match status" value="1"/>
</dbReference>
<evidence type="ECO:0000256" key="4">
    <source>
        <dbReference type="ARBA" id="ARBA00023002"/>
    </source>
</evidence>
<evidence type="ECO:0000313" key="8">
    <source>
        <dbReference type="EMBL" id="MFD0740367.1"/>
    </source>
</evidence>
<dbReference type="PANTHER" id="PTHR43756:SF5">
    <property type="entry name" value="CHOLINE MONOOXYGENASE, CHLOROPLASTIC"/>
    <property type="match status" value="1"/>
</dbReference>
<dbReference type="SUPFAM" id="SSF50022">
    <property type="entry name" value="ISP domain"/>
    <property type="match status" value="1"/>
</dbReference>
<dbReference type="PRINTS" id="PR00090">
    <property type="entry name" value="RNGDIOXGNASE"/>
</dbReference>
<evidence type="ECO:0000259" key="7">
    <source>
        <dbReference type="PROSITE" id="PS51296"/>
    </source>
</evidence>
<proteinExistence type="predicted"/>
<comment type="cofactor">
    <cofactor evidence="1">
        <name>Fe cation</name>
        <dbReference type="ChEBI" id="CHEBI:24875"/>
    </cofactor>
</comment>
<gene>
    <name evidence="8" type="ORF">ACFQZQ_13870</name>
</gene>
<keyword evidence="2" id="KW-0001">2Fe-2S</keyword>
<dbReference type="EC" id="1.14.13.-" evidence="8"/>
<dbReference type="InterPro" id="IPR017941">
    <property type="entry name" value="Rieske_2Fe-2S"/>
</dbReference>
<dbReference type="Gene3D" id="3.90.380.10">
    <property type="entry name" value="Naphthalene 1,2-dioxygenase Alpha Subunit, Chain A, domain 1"/>
    <property type="match status" value="2"/>
</dbReference>
<evidence type="ECO:0000256" key="6">
    <source>
        <dbReference type="ARBA" id="ARBA00023014"/>
    </source>
</evidence>
<organism evidence="8 9">
    <name type="scientific">Lysobacter koreensis</name>
    <dbReference type="NCBI Taxonomy" id="266122"/>
    <lineage>
        <taxon>Bacteria</taxon>
        <taxon>Pseudomonadati</taxon>
        <taxon>Pseudomonadota</taxon>
        <taxon>Gammaproteobacteria</taxon>
        <taxon>Lysobacterales</taxon>
        <taxon>Lysobacteraceae</taxon>
        <taxon>Lysobacter</taxon>
    </lineage>
</organism>
<dbReference type="PROSITE" id="PS51296">
    <property type="entry name" value="RIESKE"/>
    <property type="match status" value="1"/>
</dbReference>
<dbReference type="RefSeq" id="WP_386813519.1">
    <property type="nucleotide sequence ID" value="NZ_JBHTIH010000008.1"/>
</dbReference>
<reference evidence="9" key="1">
    <citation type="journal article" date="2019" name="Int. J. Syst. Evol. Microbiol.">
        <title>The Global Catalogue of Microorganisms (GCM) 10K type strain sequencing project: providing services to taxonomists for standard genome sequencing and annotation.</title>
        <authorList>
            <consortium name="The Broad Institute Genomics Platform"/>
            <consortium name="The Broad Institute Genome Sequencing Center for Infectious Disease"/>
            <person name="Wu L."/>
            <person name="Ma J."/>
        </authorList>
    </citation>
    <scope>NUCLEOTIDE SEQUENCE [LARGE SCALE GENOMIC DNA]</scope>
    <source>
        <strain evidence="9">CCUG 55491</strain>
    </source>
</reference>
<keyword evidence="4 8" id="KW-0560">Oxidoreductase</keyword>
<evidence type="ECO:0000256" key="3">
    <source>
        <dbReference type="ARBA" id="ARBA00022723"/>
    </source>
</evidence>
<dbReference type="SUPFAM" id="SSF55961">
    <property type="entry name" value="Bet v1-like"/>
    <property type="match status" value="1"/>
</dbReference>
<keyword evidence="8" id="KW-0223">Dioxygenase</keyword>
<dbReference type="PANTHER" id="PTHR43756">
    <property type="entry name" value="CHOLINE MONOOXYGENASE, CHLOROPLASTIC"/>
    <property type="match status" value="1"/>
</dbReference>
<evidence type="ECO:0000256" key="5">
    <source>
        <dbReference type="ARBA" id="ARBA00023004"/>
    </source>
</evidence>
<protein>
    <submittedName>
        <fullName evidence="8">Aromatic ring-hydroxylating dioxygenase subunit alpha</fullName>
        <ecNumber evidence="8">1.14.13.-</ecNumber>
    </submittedName>
</protein>
<comment type="caution">
    <text evidence="8">The sequence shown here is derived from an EMBL/GenBank/DDBJ whole genome shotgun (WGS) entry which is preliminary data.</text>
</comment>
<dbReference type="InterPro" id="IPR015879">
    <property type="entry name" value="Ring_hydroxy_dOase_asu_C_dom"/>
</dbReference>
<dbReference type="Proteomes" id="UP001597090">
    <property type="component" value="Unassembled WGS sequence"/>
</dbReference>
<evidence type="ECO:0000256" key="2">
    <source>
        <dbReference type="ARBA" id="ARBA00022714"/>
    </source>
</evidence>
<name>A0ABW2YPJ8_9GAMM</name>
<evidence type="ECO:0000256" key="1">
    <source>
        <dbReference type="ARBA" id="ARBA00001962"/>
    </source>
</evidence>
<keyword evidence="6" id="KW-0411">Iron-sulfur</keyword>
<accession>A0ABW2YPJ8</accession>
<keyword evidence="5" id="KW-0408">Iron</keyword>